<dbReference type="EMBL" id="MU839847">
    <property type="protein sequence ID" value="KAK1750388.1"/>
    <property type="molecule type" value="Genomic_DNA"/>
</dbReference>
<name>A0AAJ0F4J1_9PEZI</name>
<organism evidence="1 2">
    <name type="scientific">Echria macrotheca</name>
    <dbReference type="NCBI Taxonomy" id="438768"/>
    <lineage>
        <taxon>Eukaryota</taxon>
        <taxon>Fungi</taxon>
        <taxon>Dikarya</taxon>
        <taxon>Ascomycota</taxon>
        <taxon>Pezizomycotina</taxon>
        <taxon>Sordariomycetes</taxon>
        <taxon>Sordariomycetidae</taxon>
        <taxon>Sordariales</taxon>
        <taxon>Schizotheciaceae</taxon>
        <taxon>Echria</taxon>
    </lineage>
</organism>
<proteinExistence type="predicted"/>
<evidence type="ECO:0000313" key="2">
    <source>
        <dbReference type="Proteomes" id="UP001239445"/>
    </source>
</evidence>
<gene>
    <name evidence="1" type="ORF">QBC47DRAFT_365278</name>
</gene>
<dbReference type="AlphaFoldDB" id="A0AAJ0F4J1"/>
<protein>
    <submittedName>
        <fullName evidence="1">Uncharacterized protein</fullName>
    </submittedName>
</protein>
<sequence length="109" mass="12085">MGEKDIKYSLPGVTRIFPSTPTPKLRPFPSRLSLVDTDGLLVDDIVVAAHRCYLESVKAQKEALANPQDEIDFLKRTVSALPRVTKLVLSSSWVPPGIKLGAQRVARRF</sequence>
<accession>A0AAJ0F4J1</accession>
<dbReference type="Proteomes" id="UP001239445">
    <property type="component" value="Unassembled WGS sequence"/>
</dbReference>
<evidence type="ECO:0000313" key="1">
    <source>
        <dbReference type="EMBL" id="KAK1750388.1"/>
    </source>
</evidence>
<reference evidence="1" key="1">
    <citation type="submission" date="2023-06" db="EMBL/GenBank/DDBJ databases">
        <title>Genome-scale phylogeny and comparative genomics of the fungal order Sordariales.</title>
        <authorList>
            <consortium name="Lawrence Berkeley National Laboratory"/>
            <person name="Hensen N."/>
            <person name="Bonometti L."/>
            <person name="Westerberg I."/>
            <person name="Brannstrom I.O."/>
            <person name="Guillou S."/>
            <person name="Cros-Aarteil S."/>
            <person name="Calhoun S."/>
            <person name="Haridas S."/>
            <person name="Kuo A."/>
            <person name="Mondo S."/>
            <person name="Pangilinan J."/>
            <person name="Riley R."/>
            <person name="Labutti K."/>
            <person name="Andreopoulos B."/>
            <person name="Lipzen A."/>
            <person name="Chen C."/>
            <person name="Yanf M."/>
            <person name="Daum C."/>
            <person name="Ng V."/>
            <person name="Clum A."/>
            <person name="Steindorff A."/>
            <person name="Ohm R."/>
            <person name="Martin F."/>
            <person name="Silar P."/>
            <person name="Natvig D."/>
            <person name="Lalanne C."/>
            <person name="Gautier V."/>
            <person name="Ament-Velasquez S.L."/>
            <person name="Kruys A."/>
            <person name="Hutchinson M.I."/>
            <person name="Powell A.J."/>
            <person name="Barry K."/>
            <person name="Miller A.N."/>
            <person name="Grigoriev I.V."/>
            <person name="Debuchy R."/>
            <person name="Gladieux P."/>
            <person name="Thoren M.H."/>
            <person name="Johannesson H."/>
        </authorList>
    </citation>
    <scope>NUCLEOTIDE SEQUENCE</scope>
    <source>
        <strain evidence="1">PSN4</strain>
    </source>
</reference>
<keyword evidence="2" id="KW-1185">Reference proteome</keyword>
<comment type="caution">
    <text evidence="1">The sequence shown here is derived from an EMBL/GenBank/DDBJ whole genome shotgun (WGS) entry which is preliminary data.</text>
</comment>